<evidence type="ECO:0000313" key="2">
    <source>
        <dbReference type="Proteomes" id="UP000583454"/>
    </source>
</evidence>
<dbReference type="EMBL" id="JACHOP010000016">
    <property type="protein sequence ID" value="MBB5758688.1"/>
    <property type="molecule type" value="Genomic_DNA"/>
</dbReference>
<name>A0A840ZNP9_9HYPH</name>
<accession>A0A840ZNP9</accession>
<dbReference type="AlphaFoldDB" id="A0A840ZNP9"/>
<sequence>MTRPRPIRASFFLWLAVPALLWLAVQLVGLPHPIWSYEWTGTGPYGEFRSRRYTRCTYVGPYGPITEIPRDGTCGWVRFAGPGGR</sequence>
<keyword evidence="2" id="KW-1185">Reference proteome</keyword>
<comment type="caution">
    <text evidence="1">The sequence shown here is derived from an EMBL/GenBank/DDBJ whole genome shotgun (WGS) entry which is preliminary data.</text>
</comment>
<organism evidence="1 2">
    <name type="scientific">Methylorubrum rhodinum</name>
    <dbReference type="NCBI Taxonomy" id="29428"/>
    <lineage>
        <taxon>Bacteria</taxon>
        <taxon>Pseudomonadati</taxon>
        <taxon>Pseudomonadota</taxon>
        <taxon>Alphaproteobacteria</taxon>
        <taxon>Hyphomicrobiales</taxon>
        <taxon>Methylobacteriaceae</taxon>
        <taxon>Methylorubrum</taxon>
    </lineage>
</organism>
<protein>
    <submittedName>
        <fullName evidence="1">Uncharacterized protein</fullName>
    </submittedName>
</protein>
<reference evidence="1 2" key="1">
    <citation type="submission" date="2020-08" db="EMBL/GenBank/DDBJ databases">
        <title>Genomic Encyclopedia of Type Strains, Phase IV (KMG-IV): sequencing the most valuable type-strain genomes for metagenomic binning, comparative biology and taxonomic classification.</title>
        <authorList>
            <person name="Goeker M."/>
        </authorList>
    </citation>
    <scope>NUCLEOTIDE SEQUENCE [LARGE SCALE GENOMIC DNA]</scope>
    <source>
        <strain evidence="1 2">DSM 2163</strain>
    </source>
</reference>
<evidence type="ECO:0000313" key="1">
    <source>
        <dbReference type="EMBL" id="MBB5758688.1"/>
    </source>
</evidence>
<dbReference type="RefSeq" id="WP_183571337.1">
    <property type="nucleotide sequence ID" value="NZ_JACHOP010000016.1"/>
</dbReference>
<proteinExistence type="predicted"/>
<gene>
    <name evidence="1" type="ORF">HNR00_003411</name>
</gene>
<dbReference type="Proteomes" id="UP000583454">
    <property type="component" value="Unassembled WGS sequence"/>
</dbReference>